<dbReference type="Proteomes" id="UP000006222">
    <property type="component" value="Unassembled WGS sequence"/>
</dbReference>
<sequence>MSFRRTRNDWDAFLDDHADTLLLCGIPDAITRDERRFFIFLDHGHDAGGFDPTHTPDIFNASILTDSQIAALAQLVGDHLDESYRKLIASRWASYS</sequence>
<comment type="caution">
    <text evidence="1">The sequence shown here is derived from an EMBL/GenBank/DDBJ whole genome shotgun (WGS) entry which is preliminary data.</text>
</comment>
<gene>
    <name evidence="1" type="ORF">RBWH47_01180</name>
</gene>
<dbReference type="AlphaFoldDB" id="F2AQB2"/>
<dbReference type="EMBL" id="AFAR01000111">
    <property type="protein sequence ID" value="EGF28144.1"/>
    <property type="molecule type" value="Genomic_DNA"/>
</dbReference>
<evidence type="ECO:0000313" key="2">
    <source>
        <dbReference type="Proteomes" id="UP000006222"/>
    </source>
</evidence>
<organism evidence="1 2">
    <name type="scientific">Rhodopirellula baltica WH47</name>
    <dbReference type="NCBI Taxonomy" id="991778"/>
    <lineage>
        <taxon>Bacteria</taxon>
        <taxon>Pseudomonadati</taxon>
        <taxon>Planctomycetota</taxon>
        <taxon>Planctomycetia</taxon>
        <taxon>Pirellulales</taxon>
        <taxon>Pirellulaceae</taxon>
        <taxon>Rhodopirellula</taxon>
    </lineage>
</organism>
<accession>F2AQB2</accession>
<reference evidence="1 2" key="1">
    <citation type="journal article" date="2013" name="Mar. Genomics">
        <title>Expression of sulfatases in Rhodopirellula baltica and the diversity of sulfatases in the genus Rhodopirellula.</title>
        <authorList>
            <person name="Wegner C.E."/>
            <person name="Richter-Heitmann T."/>
            <person name="Klindworth A."/>
            <person name="Klockow C."/>
            <person name="Richter M."/>
            <person name="Achstetter T."/>
            <person name="Glockner F.O."/>
            <person name="Harder J."/>
        </authorList>
    </citation>
    <scope>NUCLEOTIDE SEQUENCE [LARGE SCALE GENOMIC DNA]</scope>
    <source>
        <strain evidence="1 2">WH47</strain>
    </source>
</reference>
<dbReference type="RefSeq" id="WP_007325823.1">
    <property type="nucleotide sequence ID" value="NZ_AFAR01000111.1"/>
</dbReference>
<protein>
    <submittedName>
        <fullName evidence="1">Uncharacterized protein</fullName>
    </submittedName>
</protein>
<proteinExistence type="predicted"/>
<dbReference type="PATRIC" id="fig|991778.3.peg.1997"/>
<name>F2AQB2_RHOBT</name>
<evidence type="ECO:0000313" key="1">
    <source>
        <dbReference type="EMBL" id="EGF28144.1"/>
    </source>
</evidence>